<reference evidence="1 2" key="1">
    <citation type="journal article" date="2018" name="Sci. Rep.">
        <title>Genomic signatures of local adaptation to the degree of environmental predictability in rotifers.</title>
        <authorList>
            <person name="Franch-Gras L."/>
            <person name="Hahn C."/>
            <person name="Garcia-Roger E.M."/>
            <person name="Carmona M.J."/>
            <person name="Serra M."/>
            <person name="Gomez A."/>
        </authorList>
    </citation>
    <scope>NUCLEOTIDE SEQUENCE [LARGE SCALE GENOMIC DNA]</scope>
    <source>
        <strain evidence="1">HYR1</strain>
    </source>
</reference>
<dbReference type="GO" id="GO:0043169">
    <property type="term" value="F:cation binding"/>
    <property type="evidence" value="ECO:0007669"/>
    <property type="project" value="InterPro"/>
</dbReference>
<dbReference type="PROSITE" id="PS01032">
    <property type="entry name" value="PPM_1"/>
    <property type="match status" value="1"/>
</dbReference>
<name>A0A3M7S5F9_BRAPC</name>
<evidence type="ECO:0000313" key="1">
    <source>
        <dbReference type="EMBL" id="RNA31001.1"/>
    </source>
</evidence>
<dbReference type="InterPro" id="IPR036457">
    <property type="entry name" value="PPM-type-like_dom_sf"/>
</dbReference>
<dbReference type="Proteomes" id="UP000276133">
    <property type="component" value="Unassembled WGS sequence"/>
</dbReference>
<dbReference type="InterPro" id="IPR000222">
    <property type="entry name" value="PP2C_BS"/>
</dbReference>
<gene>
    <name evidence="1" type="ORF">BpHYR1_036111</name>
</gene>
<proteinExistence type="predicted"/>
<comment type="caution">
    <text evidence="1">The sequence shown here is derived from an EMBL/GenBank/DDBJ whole genome shotgun (WGS) entry which is preliminary data.</text>
</comment>
<sequence length="197" mass="22936">MKFLSKNLKKIVSNCSKNGLNHYQKSFTKRNMRYMNLGDRSTSNLLLSPAEATKILRTNESTVDIQSKCSIKYYDANYLGANSPIEDRQTSAKFLYSDTYLFGVFDGHGVPLKDPSNLFKHIILKNTFYGIYPQIWKKKVLIVTQTSRSETHLEVDDQFKISFQFKDICTQHLKLKIKFINEFQISKLQINKPFELK</sequence>
<dbReference type="EMBL" id="REGN01002004">
    <property type="protein sequence ID" value="RNA31001.1"/>
    <property type="molecule type" value="Genomic_DNA"/>
</dbReference>
<dbReference type="Gene3D" id="3.60.40.10">
    <property type="entry name" value="PPM-type phosphatase domain"/>
    <property type="match status" value="1"/>
</dbReference>
<keyword evidence="1" id="KW-0670">Pyruvate</keyword>
<protein>
    <submittedName>
        <fullName evidence="1">Pyruvate dehydrogenase [acetyl-transferring]-phosphatase mitochondrial</fullName>
    </submittedName>
</protein>
<organism evidence="1 2">
    <name type="scientific">Brachionus plicatilis</name>
    <name type="common">Marine rotifer</name>
    <name type="synonym">Brachionus muelleri</name>
    <dbReference type="NCBI Taxonomy" id="10195"/>
    <lineage>
        <taxon>Eukaryota</taxon>
        <taxon>Metazoa</taxon>
        <taxon>Spiralia</taxon>
        <taxon>Gnathifera</taxon>
        <taxon>Rotifera</taxon>
        <taxon>Eurotatoria</taxon>
        <taxon>Monogononta</taxon>
        <taxon>Pseudotrocha</taxon>
        <taxon>Ploima</taxon>
        <taxon>Brachionidae</taxon>
        <taxon>Brachionus</taxon>
    </lineage>
</organism>
<keyword evidence="2" id="KW-1185">Reference proteome</keyword>
<dbReference type="AlphaFoldDB" id="A0A3M7S5F9"/>
<dbReference type="STRING" id="10195.A0A3M7S5F9"/>
<accession>A0A3M7S5F9</accession>
<evidence type="ECO:0000313" key="2">
    <source>
        <dbReference type="Proteomes" id="UP000276133"/>
    </source>
</evidence>